<accession>A0A562LKR7</accession>
<feature type="transmembrane region" description="Helical" evidence="8">
    <location>
        <begin position="208"/>
        <end position="230"/>
    </location>
</feature>
<feature type="transmembrane region" description="Helical" evidence="8">
    <location>
        <begin position="35"/>
        <end position="55"/>
    </location>
</feature>
<dbReference type="PANTHER" id="PTHR42703:SF1">
    <property type="entry name" value="NA(+)_H(+) ANTIPORTER SUBUNIT D1"/>
    <property type="match status" value="1"/>
</dbReference>
<dbReference type="Proteomes" id="UP000316471">
    <property type="component" value="Unassembled WGS sequence"/>
</dbReference>
<keyword evidence="11" id="KW-1185">Reference proteome</keyword>
<evidence type="ECO:0000256" key="8">
    <source>
        <dbReference type="SAM" id="Phobius"/>
    </source>
</evidence>
<gene>
    <name evidence="10" type="ORF">IP93_02443</name>
</gene>
<feature type="transmembrane region" description="Helical" evidence="8">
    <location>
        <begin position="441"/>
        <end position="461"/>
    </location>
</feature>
<name>A0A562LKR7_9GAMM</name>
<dbReference type="PANTHER" id="PTHR42703">
    <property type="entry name" value="NADH DEHYDROGENASE"/>
    <property type="match status" value="1"/>
</dbReference>
<dbReference type="EMBL" id="VLKP01000010">
    <property type="protein sequence ID" value="TWI08207.1"/>
    <property type="molecule type" value="Genomic_DNA"/>
</dbReference>
<dbReference type="RefSeq" id="WP_144816071.1">
    <property type="nucleotide sequence ID" value="NZ_VLKP01000010.1"/>
</dbReference>
<evidence type="ECO:0000256" key="1">
    <source>
        <dbReference type="ARBA" id="ARBA00004651"/>
    </source>
</evidence>
<dbReference type="AlphaFoldDB" id="A0A562LKR7"/>
<evidence type="ECO:0000256" key="2">
    <source>
        <dbReference type="ARBA" id="ARBA00005346"/>
    </source>
</evidence>
<feature type="transmembrane region" description="Helical" evidence="8">
    <location>
        <begin position="121"/>
        <end position="145"/>
    </location>
</feature>
<feature type="transmembrane region" description="Helical" evidence="8">
    <location>
        <begin position="6"/>
        <end position="26"/>
    </location>
</feature>
<evidence type="ECO:0000256" key="6">
    <source>
        <dbReference type="ARBA" id="ARBA00023136"/>
    </source>
</evidence>
<evidence type="ECO:0000259" key="9">
    <source>
        <dbReference type="Pfam" id="PF00361"/>
    </source>
</evidence>
<evidence type="ECO:0000256" key="3">
    <source>
        <dbReference type="ARBA" id="ARBA00022475"/>
    </source>
</evidence>
<dbReference type="NCBIfam" id="NF009309">
    <property type="entry name" value="PRK12666.1"/>
    <property type="match status" value="1"/>
</dbReference>
<dbReference type="InterPro" id="IPR050586">
    <property type="entry name" value="CPA3_Na-H_Antiporter_D"/>
</dbReference>
<feature type="transmembrane region" description="Helical" evidence="8">
    <location>
        <begin position="482"/>
        <end position="502"/>
    </location>
</feature>
<feature type="transmembrane region" description="Helical" evidence="8">
    <location>
        <begin position="307"/>
        <end position="326"/>
    </location>
</feature>
<comment type="similarity">
    <text evidence="2">Belongs to the CPA3 antiporters (TC 2.A.63) subunit D family.</text>
</comment>
<protein>
    <submittedName>
        <fullName evidence="10">Multisubunit potassium/proton antiporter, PhaD subunit (TC 2.A.63.1.1)</fullName>
    </submittedName>
</protein>
<feature type="domain" description="NADH:quinone oxidoreductase/Mrp antiporter transmembrane" evidence="9">
    <location>
        <begin position="130"/>
        <end position="434"/>
    </location>
</feature>
<feature type="transmembrane region" description="Helical" evidence="8">
    <location>
        <begin position="242"/>
        <end position="264"/>
    </location>
</feature>
<evidence type="ECO:0000256" key="7">
    <source>
        <dbReference type="RuleBase" id="RU000320"/>
    </source>
</evidence>
<organism evidence="10 11">
    <name type="scientific">Aerolutibacter ruishenii</name>
    <dbReference type="NCBI Taxonomy" id="686800"/>
    <lineage>
        <taxon>Bacteria</taxon>
        <taxon>Pseudomonadati</taxon>
        <taxon>Pseudomonadota</taxon>
        <taxon>Gammaproteobacteria</taxon>
        <taxon>Lysobacterales</taxon>
        <taxon>Lysobacteraceae</taxon>
        <taxon>Aerolutibacter</taxon>
    </lineage>
</organism>
<dbReference type="Pfam" id="PF00361">
    <property type="entry name" value="Proton_antipo_M"/>
    <property type="match status" value="1"/>
</dbReference>
<dbReference type="OrthoDB" id="9768329at2"/>
<feature type="transmembrane region" description="Helical" evidence="8">
    <location>
        <begin position="332"/>
        <end position="352"/>
    </location>
</feature>
<sequence length="546" mass="56293">MTSLLPGLMIVPLVLPLMTAALLLLVDGNRWRLRALINVTASVAGLVVALALLWAVDRGGIGVYLAANWQAPFGIVLVADRLSVLMLVLVGVVGVATALYAEAGWARSGVWFHALFQVQLLGLNGVFLTGDLFNLFVFFEVLLAASYGLQLHGSGWPRVRAGMHYIAVNLLASSLFLVGLAVLYGVTGTLSMADLADKAALVPAQDRGLLHVGASILAVAFLIKAAVWPLNAWLVPAYSTASVPVAALFVLMTKVGFYVLFRLWTLVFSDDAGVSAHFGGTVLLYGGLATLAFGTVGLLASIRLERIAAYSVLVSSGTLLSALGMGSPALSAAAVFYVASATLAVAMLFLLAELVKRTGLQGPTQPPAVDATPDEEDNLDDAQLPMIGVAIPVSVALLGLAFVACALLVAGLPPLSGFLAKVGLLSAAVGRDAGAGIGPGTARWVLVALLLLSSAFATISLTRAGIRHFWSKGGRFVPHLSAAEGGAVLFLIAAAGLLTVFAEPAMRYATATAASLHAPRPYIDAVLGARARPGPTTAPPAGRAAP</sequence>
<feature type="transmembrane region" description="Helical" evidence="8">
    <location>
        <begin position="166"/>
        <end position="188"/>
    </location>
</feature>
<evidence type="ECO:0000256" key="5">
    <source>
        <dbReference type="ARBA" id="ARBA00022989"/>
    </source>
</evidence>
<feature type="transmembrane region" description="Helical" evidence="8">
    <location>
        <begin position="276"/>
        <end position="300"/>
    </location>
</feature>
<feature type="transmembrane region" description="Helical" evidence="8">
    <location>
        <begin position="84"/>
        <end position="101"/>
    </location>
</feature>
<feature type="transmembrane region" description="Helical" evidence="8">
    <location>
        <begin position="389"/>
        <end position="412"/>
    </location>
</feature>
<dbReference type="InterPro" id="IPR001750">
    <property type="entry name" value="ND/Mrp_TM"/>
</dbReference>
<evidence type="ECO:0000256" key="4">
    <source>
        <dbReference type="ARBA" id="ARBA00022692"/>
    </source>
</evidence>
<evidence type="ECO:0000313" key="10">
    <source>
        <dbReference type="EMBL" id="TWI08207.1"/>
    </source>
</evidence>
<keyword evidence="5 8" id="KW-1133">Transmembrane helix</keyword>
<keyword evidence="4 7" id="KW-0812">Transmembrane</keyword>
<feature type="transmembrane region" description="Helical" evidence="8">
    <location>
        <begin position="61"/>
        <end position="79"/>
    </location>
</feature>
<keyword evidence="6 8" id="KW-0472">Membrane</keyword>
<comment type="subcellular location">
    <subcellularLocation>
        <location evidence="1">Cell membrane</location>
        <topology evidence="1">Multi-pass membrane protein</topology>
    </subcellularLocation>
    <subcellularLocation>
        <location evidence="7">Membrane</location>
        <topology evidence="7">Multi-pass membrane protein</topology>
    </subcellularLocation>
</comment>
<comment type="caution">
    <text evidence="10">The sequence shown here is derived from an EMBL/GenBank/DDBJ whole genome shotgun (WGS) entry which is preliminary data.</text>
</comment>
<proteinExistence type="inferred from homology"/>
<dbReference type="GO" id="GO:0005886">
    <property type="term" value="C:plasma membrane"/>
    <property type="evidence" value="ECO:0007669"/>
    <property type="project" value="UniProtKB-SubCell"/>
</dbReference>
<evidence type="ECO:0000313" key="11">
    <source>
        <dbReference type="Proteomes" id="UP000316471"/>
    </source>
</evidence>
<reference evidence="10 11" key="1">
    <citation type="journal article" date="2015" name="Stand. Genomic Sci.">
        <title>Genomic Encyclopedia of Bacterial and Archaeal Type Strains, Phase III: the genomes of soil and plant-associated and newly described type strains.</title>
        <authorList>
            <person name="Whitman W.B."/>
            <person name="Woyke T."/>
            <person name="Klenk H.P."/>
            <person name="Zhou Y."/>
            <person name="Lilburn T.G."/>
            <person name="Beck B.J."/>
            <person name="De Vos P."/>
            <person name="Vandamme P."/>
            <person name="Eisen J.A."/>
            <person name="Garrity G."/>
            <person name="Hugenholtz P."/>
            <person name="Kyrpides N.C."/>
        </authorList>
    </citation>
    <scope>NUCLEOTIDE SEQUENCE [LARGE SCALE GENOMIC DNA]</scope>
    <source>
        <strain evidence="10 11">CGMCC 1.10136</strain>
    </source>
</reference>
<keyword evidence="3" id="KW-1003">Cell membrane</keyword>